<dbReference type="RefSeq" id="XP_016214525.1">
    <property type="nucleotide sequence ID" value="XM_016357733.1"/>
</dbReference>
<dbReference type="RefSeq" id="XP_016214526.1">
    <property type="nucleotide sequence ID" value="XM_016357734.1"/>
</dbReference>
<keyword evidence="3" id="KW-1185">Reference proteome</keyword>
<evidence type="ECO:0000256" key="1">
    <source>
        <dbReference type="SAM" id="MobiDB-lite"/>
    </source>
</evidence>
<feature type="compositionally biased region" description="Basic residues" evidence="1">
    <location>
        <begin position="55"/>
        <end position="65"/>
    </location>
</feature>
<dbReference type="EMBL" id="KN847540">
    <property type="protein sequence ID" value="KIW04655.1"/>
    <property type="molecule type" value="Genomic_DNA"/>
</dbReference>
<dbReference type="RefSeq" id="XP_016214524.1">
    <property type="nucleotide sequence ID" value="XM_016357732.1"/>
</dbReference>
<feature type="region of interest" description="Disordered" evidence="1">
    <location>
        <begin position="48"/>
        <end position="119"/>
    </location>
</feature>
<evidence type="ECO:0000313" key="2">
    <source>
        <dbReference type="EMBL" id="KIW04657.1"/>
    </source>
</evidence>
<feature type="compositionally biased region" description="Basic and acidic residues" evidence="1">
    <location>
        <begin position="69"/>
        <end position="96"/>
    </location>
</feature>
<dbReference type="VEuPathDB" id="FungiDB:PV09_04399"/>
<organism evidence="2 3">
    <name type="scientific">Verruconis gallopava</name>
    <dbReference type="NCBI Taxonomy" id="253628"/>
    <lineage>
        <taxon>Eukaryota</taxon>
        <taxon>Fungi</taxon>
        <taxon>Dikarya</taxon>
        <taxon>Ascomycota</taxon>
        <taxon>Pezizomycotina</taxon>
        <taxon>Dothideomycetes</taxon>
        <taxon>Pleosporomycetidae</taxon>
        <taxon>Venturiales</taxon>
        <taxon>Sympoventuriaceae</taxon>
        <taxon>Verruconis</taxon>
    </lineage>
</organism>
<dbReference type="GeneID" id="27312372"/>
<dbReference type="RefSeq" id="XP_016214527.1">
    <property type="nucleotide sequence ID" value="XM_016357735.1"/>
</dbReference>
<evidence type="ECO:0000313" key="3">
    <source>
        <dbReference type="Proteomes" id="UP000053259"/>
    </source>
</evidence>
<gene>
    <name evidence="2" type="ORF">PV09_04399</name>
</gene>
<reference evidence="2 3" key="1">
    <citation type="submission" date="2015-01" db="EMBL/GenBank/DDBJ databases">
        <title>The Genome Sequence of Ochroconis gallopava CBS43764.</title>
        <authorList>
            <consortium name="The Broad Institute Genomics Platform"/>
            <person name="Cuomo C."/>
            <person name="de Hoog S."/>
            <person name="Gorbushina A."/>
            <person name="Stielow B."/>
            <person name="Teixiera M."/>
            <person name="Abouelleil A."/>
            <person name="Chapman S.B."/>
            <person name="Priest M."/>
            <person name="Young S.K."/>
            <person name="Wortman J."/>
            <person name="Nusbaum C."/>
            <person name="Birren B."/>
        </authorList>
    </citation>
    <scope>NUCLEOTIDE SEQUENCE [LARGE SCALE GENOMIC DNA]</scope>
    <source>
        <strain evidence="2 3">CBS 43764</strain>
    </source>
</reference>
<dbReference type="EMBL" id="KN847540">
    <property type="protein sequence ID" value="KIW04656.1"/>
    <property type="molecule type" value="Genomic_DNA"/>
</dbReference>
<dbReference type="EMBL" id="KN847540">
    <property type="protein sequence ID" value="KIW04657.1"/>
    <property type="molecule type" value="Genomic_DNA"/>
</dbReference>
<name>A0A0D1YVE2_9PEZI</name>
<protein>
    <submittedName>
        <fullName evidence="2">Uncharacterized protein</fullName>
    </submittedName>
</protein>
<dbReference type="HOGENOM" id="CLU_554554_0_0_1"/>
<dbReference type="AlphaFoldDB" id="A0A0D1YVE2"/>
<proteinExistence type="predicted"/>
<dbReference type="PANTHER" id="PTHR38111:SF6">
    <property type="entry name" value="FINGER DOMAIN PROTEIN, PUTATIVE (AFU_ORTHOLOGUE AFUA_8G01940)-RELATED"/>
    <property type="match status" value="1"/>
</dbReference>
<dbReference type="InterPro" id="IPR053178">
    <property type="entry name" value="Osmoadaptation_assoc"/>
</dbReference>
<dbReference type="OrthoDB" id="5126878at2759"/>
<dbReference type="STRING" id="253628.A0A0D1YVE2"/>
<accession>A0A0D1YVE2</accession>
<dbReference type="Proteomes" id="UP000053259">
    <property type="component" value="Unassembled WGS sequence"/>
</dbReference>
<dbReference type="PANTHER" id="PTHR38111">
    <property type="entry name" value="ZN(2)-C6 FUNGAL-TYPE DOMAIN-CONTAINING PROTEIN-RELATED"/>
    <property type="match status" value="1"/>
</dbReference>
<dbReference type="EMBL" id="KN847540">
    <property type="protein sequence ID" value="KIW04658.1"/>
    <property type="molecule type" value="Genomic_DNA"/>
</dbReference>
<sequence length="520" mass="59326">MLSPTSPSGEGQPDSAESSRGNAQSAVAGHFITSALAQAEKPAFVFIDESAKSTKDKRRQIRSQAKRFAIAERSKRPREIRFVNIKGSKEDQHRTEQGGSNPAEPDKTNGKNSSATPRRSVIIPDLPKRDYEAARIEHGFDVFLLSGLASVHIGKGASLHLYEAKLGDWLKGFREPSYLDFVPAYYGSSELVRSTVNCTMAQYKREMCPSSGVSEATVFKLYGIALKDLQMALNDVERRLQPDILLATAVLQLFELLQNETSGRWSYHTLGLMHLLQMRDPATYSELEMSLLASQFGPLVNECFLRQIDCFLEDPKWEGIILLLQRQNRFVTSMLSAQTKLPRYIRIAKEHIMGNGPCDAVEKLRVLEEMHSVKEFSYRWEEELREQAKRDDTILNLHELPCALWSLQLNLNRLMVSLDPWADDAQILEQETQELSERIMAWWDSSSRIDGEREDRFYTFPIPSAQICLATRFEWQCVVEGRPGYVDNQRGVVHRKIFENMVTLIKSKPPTRKYKYVKSP</sequence>
<feature type="region of interest" description="Disordered" evidence="1">
    <location>
        <begin position="1"/>
        <end position="25"/>
    </location>
</feature>